<proteinExistence type="predicted"/>
<dbReference type="Proteomes" id="UP000092462">
    <property type="component" value="Unassembled WGS sequence"/>
</dbReference>
<reference evidence="1" key="1">
    <citation type="submission" date="2022-08" db="UniProtKB">
        <authorList>
            <consortium name="EnsemblMetazoa"/>
        </authorList>
    </citation>
    <scope>IDENTIFICATION</scope>
    <source>
        <strain evidence="1">Israel</strain>
    </source>
</reference>
<dbReference type="EMBL" id="AJVK01024911">
    <property type="status" value="NOT_ANNOTATED_CDS"/>
    <property type="molecule type" value="Genomic_DNA"/>
</dbReference>
<dbReference type="EnsemblMetazoa" id="PPAI002527-RA">
    <property type="protein sequence ID" value="PPAI002527-PA"/>
    <property type="gene ID" value="PPAI002527"/>
</dbReference>
<protein>
    <submittedName>
        <fullName evidence="1">Uncharacterized protein</fullName>
    </submittedName>
</protein>
<sequence length="155" mass="18172">MTRWPYVTCGGHRESFCEGCYEHYGYGYDSYYGGHGPECHGCYDDGFEYGPMYRRGPVLRPYYYHEPPCFLTGTCYDGYDLECGYGCYGHEYIDPAWGFAPHYPHHHPHRAPHHRPPVWQDEEQDDGELKGQNFFCVVYEFTLPDPVPEKENNCQ</sequence>
<dbReference type="VEuPathDB" id="VectorBase:PPAI002527"/>
<name>A0A1B0D4W9_PHLPP</name>
<evidence type="ECO:0000313" key="1">
    <source>
        <dbReference type="EnsemblMetazoa" id="PPAI002527-PA"/>
    </source>
</evidence>
<keyword evidence="2" id="KW-1185">Reference proteome</keyword>
<organism evidence="1 2">
    <name type="scientific">Phlebotomus papatasi</name>
    <name type="common">Sandfly</name>
    <dbReference type="NCBI Taxonomy" id="29031"/>
    <lineage>
        <taxon>Eukaryota</taxon>
        <taxon>Metazoa</taxon>
        <taxon>Ecdysozoa</taxon>
        <taxon>Arthropoda</taxon>
        <taxon>Hexapoda</taxon>
        <taxon>Insecta</taxon>
        <taxon>Pterygota</taxon>
        <taxon>Neoptera</taxon>
        <taxon>Endopterygota</taxon>
        <taxon>Diptera</taxon>
        <taxon>Nematocera</taxon>
        <taxon>Psychodoidea</taxon>
        <taxon>Psychodidae</taxon>
        <taxon>Phlebotomus</taxon>
        <taxon>Phlebotomus</taxon>
    </lineage>
</organism>
<accession>A0A1B0D4W9</accession>
<evidence type="ECO:0000313" key="2">
    <source>
        <dbReference type="Proteomes" id="UP000092462"/>
    </source>
</evidence>
<dbReference type="VEuPathDB" id="VectorBase:PPAPM1_012421"/>
<dbReference type="AlphaFoldDB" id="A0A1B0D4W9"/>